<name>A0A9Q0I6T3_9TELE</name>
<protein>
    <submittedName>
        <fullName evidence="2">Uncharacterized protein</fullName>
    </submittedName>
</protein>
<evidence type="ECO:0000313" key="3">
    <source>
        <dbReference type="Proteomes" id="UP001148018"/>
    </source>
</evidence>
<evidence type="ECO:0000256" key="1">
    <source>
        <dbReference type="SAM" id="MobiDB-lite"/>
    </source>
</evidence>
<comment type="caution">
    <text evidence="2">The sequence shown here is derived from an EMBL/GenBank/DDBJ whole genome shotgun (WGS) entry which is preliminary data.</text>
</comment>
<accession>A0A9Q0I6T3</accession>
<reference evidence="2" key="1">
    <citation type="submission" date="2022-07" db="EMBL/GenBank/DDBJ databases">
        <title>Chromosome-level genome of Muraenolepis orangiensis.</title>
        <authorList>
            <person name="Kim J."/>
        </authorList>
    </citation>
    <scope>NUCLEOTIDE SEQUENCE</scope>
    <source>
        <strain evidence="2">KU_S4_2022</strain>
        <tissue evidence="2">Muscle</tissue>
    </source>
</reference>
<proteinExistence type="predicted"/>
<keyword evidence="3" id="KW-1185">Reference proteome</keyword>
<feature type="compositionally biased region" description="Pro residues" evidence="1">
    <location>
        <begin position="1"/>
        <end position="11"/>
    </location>
</feature>
<evidence type="ECO:0000313" key="2">
    <source>
        <dbReference type="EMBL" id="KAJ3589062.1"/>
    </source>
</evidence>
<dbReference type="EMBL" id="JANIIK010000115">
    <property type="protein sequence ID" value="KAJ3589062.1"/>
    <property type="molecule type" value="Genomic_DNA"/>
</dbReference>
<feature type="region of interest" description="Disordered" evidence="1">
    <location>
        <begin position="1"/>
        <end position="63"/>
    </location>
</feature>
<sequence>MGPGGAPPGGPRCPGQTTEGLTTEDGPGCGALPGGPRCPGQTTEGLTTGRAWMWSSPRGPRRAGWADKAICGILLLTVGMADVGTHV</sequence>
<organism evidence="2 3">
    <name type="scientific">Muraenolepis orangiensis</name>
    <name type="common">Patagonian moray cod</name>
    <dbReference type="NCBI Taxonomy" id="630683"/>
    <lineage>
        <taxon>Eukaryota</taxon>
        <taxon>Metazoa</taxon>
        <taxon>Chordata</taxon>
        <taxon>Craniata</taxon>
        <taxon>Vertebrata</taxon>
        <taxon>Euteleostomi</taxon>
        <taxon>Actinopterygii</taxon>
        <taxon>Neopterygii</taxon>
        <taxon>Teleostei</taxon>
        <taxon>Neoteleostei</taxon>
        <taxon>Acanthomorphata</taxon>
        <taxon>Zeiogadaria</taxon>
        <taxon>Gadariae</taxon>
        <taxon>Gadiformes</taxon>
        <taxon>Muraenolepidoidei</taxon>
        <taxon>Muraenolepididae</taxon>
        <taxon>Muraenolepis</taxon>
    </lineage>
</organism>
<dbReference type="AlphaFoldDB" id="A0A9Q0I6T3"/>
<gene>
    <name evidence="2" type="ORF">NHX12_009910</name>
</gene>
<dbReference type="Proteomes" id="UP001148018">
    <property type="component" value="Unassembled WGS sequence"/>
</dbReference>